<evidence type="ECO:0000313" key="5">
    <source>
        <dbReference type="EMBL" id="PJI27008.1"/>
    </source>
</evidence>
<dbReference type="EMBL" id="AP014597">
    <property type="protein sequence ID" value="BAU16757.1"/>
    <property type="molecule type" value="Genomic_DNA"/>
</dbReference>
<dbReference type="PATRIC" id="fig|28131.4.peg.1744"/>
<evidence type="ECO:0000313" key="8">
    <source>
        <dbReference type="Proteomes" id="UP000217431"/>
    </source>
</evidence>
<evidence type="ECO:0000313" key="1">
    <source>
        <dbReference type="EMBL" id="ATV31025.1"/>
    </source>
</evidence>
<evidence type="ECO:0000313" key="3">
    <source>
        <dbReference type="EMBL" id="BAU16757.1"/>
    </source>
</evidence>
<reference evidence="1 10" key="3">
    <citation type="submission" date="2017-11" db="EMBL/GenBank/DDBJ databases">
        <title>Genome sequencing of Prevotella intermedia KCOM 1949.</title>
        <authorList>
            <person name="Kook J.-K."/>
            <person name="Park S.-N."/>
            <person name="Lim Y.K."/>
        </authorList>
    </citation>
    <scope>NUCLEOTIDE SEQUENCE [LARGE SCALE GENOMIC DNA]</scope>
    <source>
        <strain evidence="1 10">KCOM 1949</strain>
    </source>
</reference>
<dbReference type="Proteomes" id="UP000229884">
    <property type="component" value="Unassembled WGS sequence"/>
</dbReference>
<evidence type="ECO:0000313" key="7">
    <source>
        <dbReference type="Proteomes" id="UP000067008"/>
    </source>
</evidence>
<dbReference type="Proteomes" id="UP000067008">
    <property type="component" value="Chromosome 2"/>
</dbReference>
<sequence>MKKKANNEPTKEQIQNMKYSEERFQLLDTIREMVSDEFERRKLIEKGYPYLENPFPISIEPQPPPKMQPRYPTWQRLAKLFNADCHSHNKEDKPLDKPDK</sequence>
<reference evidence="5 9" key="4">
    <citation type="submission" date="2017-11" db="EMBL/GenBank/DDBJ databases">
        <title>Genome sequencing of Prevotella intermedia KCOM 2832.</title>
        <authorList>
            <person name="Kook J.-K."/>
            <person name="Park S.-N."/>
            <person name="Lim Y.K."/>
        </authorList>
    </citation>
    <scope>NUCLEOTIDE SEQUENCE [LARGE SCALE GENOMIC DNA]</scope>
    <source>
        <strain evidence="5 9">KCOM 2832</strain>
    </source>
</reference>
<organism evidence="3 8">
    <name type="scientific">Prevotella intermedia</name>
    <dbReference type="NCBI Taxonomy" id="28131"/>
    <lineage>
        <taxon>Bacteria</taxon>
        <taxon>Pseudomonadati</taxon>
        <taxon>Bacteroidota</taxon>
        <taxon>Bacteroidia</taxon>
        <taxon>Bacteroidales</taxon>
        <taxon>Prevotellaceae</taxon>
        <taxon>Prevotella</taxon>
    </lineage>
</organism>
<protein>
    <submittedName>
        <fullName evidence="3">Uncharacterized protein</fullName>
    </submittedName>
</protein>
<dbReference type="EMBL" id="AP014925">
    <property type="protein sequence ID" value="BAR95760.1"/>
    <property type="molecule type" value="Genomic_DNA"/>
</dbReference>
<evidence type="ECO:0000313" key="6">
    <source>
        <dbReference type="EMBL" id="RRF87190.1"/>
    </source>
</evidence>
<dbReference type="Proteomes" id="UP000283868">
    <property type="component" value="Unassembled WGS sequence"/>
</dbReference>
<evidence type="ECO:0000313" key="2">
    <source>
        <dbReference type="EMBL" id="BAR95760.1"/>
    </source>
</evidence>
<dbReference type="Proteomes" id="UP000231201">
    <property type="component" value="Unassembled WGS sequence"/>
</dbReference>
<accession>A0A0H5B492</accession>
<dbReference type="EMBL" id="PENH01000001">
    <property type="protein sequence ID" value="PJI24987.1"/>
    <property type="molecule type" value="Genomic_DNA"/>
</dbReference>
<dbReference type="EMBL" id="CP024727">
    <property type="protein sequence ID" value="ATV31025.1"/>
    <property type="molecule type" value="Genomic_DNA"/>
</dbReference>
<proteinExistence type="predicted"/>
<reference evidence="3 8" key="2">
    <citation type="journal article" date="2016" name="DNA Res.">
        <title>The complete genome sequencing of Prevotella intermedia strain OMA14 and a subsequent fine-scale, intra-species genomic comparison reveal an unusual amplification of conjugative and mobile transposons and identify a novel Prevotella-lineage-specific repeat.</title>
        <authorList>
            <person name="Naito M."/>
            <person name="Ogura Y."/>
            <person name="Itoh T."/>
            <person name="Shoji M."/>
            <person name="Okamoto M."/>
            <person name="Hayashi T."/>
            <person name="Nakayama K."/>
        </authorList>
    </citation>
    <scope>NUCLEOTIDE SEQUENCE [LARGE SCALE GENOMIC DNA]</scope>
    <source>
        <strain evidence="3 8">OMA14</strain>
    </source>
</reference>
<dbReference type="EMBL" id="QXEN01000010">
    <property type="protein sequence ID" value="RRF87190.1"/>
    <property type="molecule type" value="Genomic_DNA"/>
</dbReference>
<evidence type="ECO:0000313" key="9">
    <source>
        <dbReference type="Proteomes" id="UP000229884"/>
    </source>
</evidence>
<reference evidence="2 7" key="1">
    <citation type="submission" date="2015-07" db="EMBL/GenBank/DDBJ databases">
        <title>Complete genome sequence of Prevotella intermedia strain 17-2.</title>
        <authorList>
            <person name="Nambu T."/>
        </authorList>
    </citation>
    <scope>NUCLEOTIDE SEQUENCE [LARGE SCALE GENOMIC DNA]</scope>
    <source>
        <strain evidence="2 7">17-2</strain>
    </source>
</reference>
<dbReference type="AlphaFoldDB" id="A0A0H5B492"/>
<dbReference type="EMBL" id="PENG01000001">
    <property type="protein sequence ID" value="PJI27008.1"/>
    <property type="molecule type" value="Genomic_DNA"/>
</dbReference>
<evidence type="ECO:0000313" key="11">
    <source>
        <dbReference type="Proteomes" id="UP000231201"/>
    </source>
</evidence>
<reference evidence="4 11" key="5">
    <citation type="submission" date="2017-11" db="EMBL/GenBank/DDBJ databases">
        <title>Genome sequencing of Prevotella intermedia KCOM 2833.</title>
        <authorList>
            <person name="Kook J.-K."/>
            <person name="Park S.-N."/>
            <person name="Lim Y.K."/>
        </authorList>
    </citation>
    <scope>NUCLEOTIDE SEQUENCE [LARGE SCALE GENOMIC DNA]</scope>
    <source>
        <strain evidence="4 11">KCOM 2833</strain>
    </source>
</reference>
<keyword evidence="12" id="KW-1185">Reference proteome</keyword>
<dbReference type="Proteomes" id="UP000217431">
    <property type="component" value="Chromosome I"/>
</dbReference>
<evidence type="ECO:0000313" key="4">
    <source>
        <dbReference type="EMBL" id="PJI24987.1"/>
    </source>
</evidence>
<evidence type="ECO:0000313" key="12">
    <source>
        <dbReference type="Proteomes" id="UP000283868"/>
    </source>
</evidence>
<gene>
    <name evidence="1" type="ORF">CTM46_05940</name>
    <name evidence="5" type="ORF">CTM58_02200</name>
    <name evidence="4" type="ORF">CTM59_02360</name>
    <name evidence="6" type="ORF">D2S45_07560</name>
    <name evidence="2" type="ORF">PI172_1032</name>
    <name evidence="3" type="ORF">PIOMA14_I_0248</name>
</gene>
<dbReference type="RefSeq" id="WP_076169376.1">
    <property type="nucleotide sequence ID" value="NZ_AP014597.1"/>
</dbReference>
<dbReference type="Proteomes" id="UP000230742">
    <property type="component" value="Chromosome 1"/>
</dbReference>
<name>A0A0H5B492_PREIN</name>
<reference evidence="6 12" key="6">
    <citation type="submission" date="2018-08" db="EMBL/GenBank/DDBJ databases">
        <title>Comparative analysis of Prevotella intermedia strains.</title>
        <authorList>
            <person name="Moon J.-H."/>
            <person name="Lee J.-H."/>
        </authorList>
    </citation>
    <scope>NUCLEOTIDE SEQUENCE [LARGE SCALE GENOMIC DNA]</scope>
    <source>
        <strain evidence="6 12">ATCC 15033</strain>
    </source>
</reference>
<evidence type="ECO:0000313" key="10">
    <source>
        <dbReference type="Proteomes" id="UP000230742"/>
    </source>
</evidence>